<keyword evidence="2" id="KW-1003">Cell membrane</keyword>
<evidence type="ECO:0000256" key="3">
    <source>
        <dbReference type="ARBA" id="ARBA00022692"/>
    </source>
</evidence>
<feature type="transmembrane region" description="Helical" evidence="7">
    <location>
        <begin position="316"/>
        <end position="339"/>
    </location>
</feature>
<dbReference type="InterPro" id="IPR050367">
    <property type="entry name" value="APC_superfamily"/>
</dbReference>
<evidence type="ECO:0000256" key="1">
    <source>
        <dbReference type="ARBA" id="ARBA00004651"/>
    </source>
</evidence>
<proteinExistence type="predicted"/>
<feature type="transmembrane region" description="Helical" evidence="7">
    <location>
        <begin position="345"/>
        <end position="372"/>
    </location>
</feature>
<feature type="transmembrane region" description="Helical" evidence="7">
    <location>
        <begin position="132"/>
        <end position="152"/>
    </location>
</feature>
<feature type="transmembrane region" description="Helical" evidence="7">
    <location>
        <begin position="270"/>
        <end position="295"/>
    </location>
</feature>
<feature type="transmembrane region" description="Helical" evidence="7">
    <location>
        <begin position="24"/>
        <end position="44"/>
    </location>
</feature>
<keyword evidence="9" id="KW-1185">Reference proteome</keyword>
<accession>A0ABP7HX84</accession>
<dbReference type="EMBL" id="BAAAZR010000004">
    <property type="protein sequence ID" value="GAA3803711.1"/>
    <property type="molecule type" value="Genomic_DNA"/>
</dbReference>
<protein>
    <submittedName>
        <fullName evidence="8">Amino acid permease</fullName>
    </submittedName>
</protein>
<evidence type="ECO:0000256" key="2">
    <source>
        <dbReference type="ARBA" id="ARBA00022475"/>
    </source>
</evidence>
<name>A0ABP7HX84_9ACTN</name>
<evidence type="ECO:0000256" key="6">
    <source>
        <dbReference type="SAM" id="MobiDB-lite"/>
    </source>
</evidence>
<evidence type="ECO:0000313" key="9">
    <source>
        <dbReference type="Proteomes" id="UP001500888"/>
    </source>
</evidence>
<gene>
    <name evidence="8" type="ORF">GCM10022226_24370</name>
</gene>
<evidence type="ECO:0000256" key="4">
    <source>
        <dbReference type="ARBA" id="ARBA00022989"/>
    </source>
</evidence>
<dbReference type="Proteomes" id="UP001500888">
    <property type="component" value="Unassembled WGS sequence"/>
</dbReference>
<feature type="transmembrane region" description="Helical" evidence="7">
    <location>
        <begin position="215"/>
        <end position="233"/>
    </location>
</feature>
<keyword evidence="5 7" id="KW-0472">Membrane</keyword>
<feature type="transmembrane region" description="Helical" evidence="7">
    <location>
        <begin position="103"/>
        <end position="120"/>
    </location>
</feature>
<evidence type="ECO:0000256" key="7">
    <source>
        <dbReference type="SAM" id="Phobius"/>
    </source>
</evidence>
<feature type="transmembrane region" description="Helical" evidence="7">
    <location>
        <begin position="379"/>
        <end position="397"/>
    </location>
</feature>
<dbReference type="PIRSF" id="PIRSF006060">
    <property type="entry name" value="AA_transporter"/>
    <property type="match status" value="1"/>
</dbReference>
<feature type="transmembrane region" description="Helical" evidence="7">
    <location>
        <begin position="65"/>
        <end position="91"/>
    </location>
</feature>
<evidence type="ECO:0000313" key="8">
    <source>
        <dbReference type="EMBL" id="GAA3803711.1"/>
    </source>
</evidence>
<comment type="caution">
    <text evidence="8">The sequence shown here is derived from an EMBL/GenBank/DDBJ whole genome shotgun (WGS) entry which is preliminary data.</text>
</comment>
<evidence type="ECO:0000256" key="5">
    <source>
        <dbReference type="ARBA" id="ARBA00023136"/>
    </source>
</evidence>
<dbReference type="Gene3D" id="1.20.1740.10">
    <property type="entry name" value="Amino acid/polyamine transporter I"/>
    <property type="match status" value="1"/>
</dbReference>
<keyword evidence="3 7" id="KW-0812">Transmembrane</keyword>
<keyword evidence="4 7" id="KW-1133">Transmembrane helix</keyword>
<reference evidence="9" key="1">
    <citation type="journal article" date="2019" name="Int. J. Syst. Evol. Microbiol.">
        <title>The Global Catalogue of Microorganisms (GCM) 10K type strain sequencing project: providing services to taxonomists for standard genome sequencing and annotation.</title>
        <authorList>
            <consortium name="The Broad Institute Genomics Platform"/>
            <consortium name="The Broad Institute Genome Sequencing Center for Infectious Disease"/>
            <person name="Wu L."/>
            <person name="Ma J."/>
        </authorList>
    </citation>
    <scope>NUCLEOTIDE SEQUENCE [LARGE SCALE GENOMIC DNA]</scope>
    <source>
        <strain evidence="9">JCM 16908</strain>
    </source>
</reference>
<dbReference type="PANTHER" id="PTHR42770:SF16">
    <property type="entry name" value="AMINO ACID PERMEASE"/>
    <property type="match status" value="1"/>
</dbReference>
<feature type="region of interest" description="Disordered" evidence="6">
    <location>
        <begin position="446"/>
        <end position="488"/>
    </location>
</feature>
<sequence>MAPTLALSLNGSAPAALVGKAVPLVFILGGIGIAFIAYGFAVLTRRYNHAGSAYALVGATLGPRAGFFSGFALLGYYILSTVCTVPASALFTQAFLESIGVPHVPWLLLGVIAAVGAAWLTTRDTRMATRTLLVLEGIGVALIAFLIVVVFAKLGGGTAPSNQSLDLNVFTLPAGTEFSAVAAATVFACLSWAGFESIATLGEETANPRRNIPRALIGIIALSLPVFVIVMVAETNGFGTGDAGVAAFAKSSTPLGDLAESYVGLWAARALLFVAMAGAFASLLASCTAASRMLFAFSRDGFGPSVLSRLSRSGAPAVAAISTLVVAVVISSVMAFSGTTATDSYFYYATLGVLCLLVAYGMVGIAAAAHLVRRRVTSWLAAIPAALGTVFAGYVFYVQSTGQSSPYNLFPYFAGAWCILGLVVVLLRPSLAVRIGAELARAELDSAEAGRDAPAPDISGAADVPDVTQESTSPDRTRARSDAQGTDD</sequence>
<organism evidence="8 9">
    <name type="scientific">Sphaerisporangium flaviroseum</name>
    <dbReference type="NCBI Taxonomy" id="509199"/>
    <lineage>
        <taxon>Bacteria</taxon>
        <taxon>Bacillati</taxon>
        <taxon>Actinomycetota</taxon>
        <taxon>Actinomycetes</taxon>
        <taxon>Streptosporangiales</taxon>
        <taxon>Streptosporangiaceae</taxon>
        <taxon>Sphaerisporangium</taxon>
    </lineage>
</organism>
<dbReference type="Pfam" id="PF13520">
    <property type="entry name" value="AA_permease_2"/>
    <property type="match status" value="1"/>
</dbReference>
<feature type="transmembrane region" description="Helical" evidence="7">
    <location>
        <begin position="172"/>
        <end position="195"/>
    </location>
</feature>
<comment type="subcellular location">
    <subcellularLocation>
        <location evidence="1">Cell membrane</location>
        <topology evidence="1">Multi-pass membrane protein</topology>
    </subcellularLocation>
</comment>
<dbReference type="PANTHER" id="PTHR42770">
    <property type="entry name" value="AMINO ACID TRANSPORTER-RELATED"/>
    <property type="match status" value="1"/>
</dbReference>
<dbReference type="InterPro" id="IPR002293">
    <property type="entry name" value="AA/rel_permease1"/>
</dbReference>
<feature type="transmembrane region" description="Helical" evidence="7">
    <location>
        <begin position="409"/>
        <end position="427"/>
    </location>
</feature>